<dbReference type="EMBL" id="GGEC01085835">
    <property type="protein sequence ID" value="MBX66319.1"/>
    <property type="molecule type" value="Transcribed_RNA"/>
</dbReference>
<keyword evidence="1" id="KW-0472">Membrane</keyword>
<dbReference type="AlphaFoldDB" id="A0A2P2QH36"/>
<evidence type="ECO:0000313" key="2">
    <source>
        <dbReference type="EMBL" id="MBX66319.1"/>
    </source>
</evidence>
<keyword evidence="1" id="KW-0812">Transmembrane</keyword>
<name>A0A2P2QH36_RHIMU</name>
<feature type="transmembrane region" description="Helical" evidence="1">
    <location>
        <begin position="6"/>
        <end position="25"/>
    </location>
</feature>
<organism evidence="2">
    <name type="scientific">Rhizophora mucronata</name>
    <name type="common">Asiatic mangrove</name>
    <dbReference type="NCBI Taxonomy" id="61149"/>
    <lineage>
        <taxon>Eukaryota</taxon>
        <taxon>Viridiplantae</taxon>
        <taxon>Streptophyta</taxon>
        <taxon>Embryophyta</taxon>
        <taxon>Tracheophyta</taxon>
        <taxon>Spermatophyta</taxon>
        <taxon>Magnoliopsida</taxon>
        <taxon>eudicotyledons</taxon>
        <taxon>Gunneridae</taxon>
        <taxon>Pentapetalae</taxon>
        <taxon>rosids</taxon>
        <taxon>fabids</taxon>
        <taxon>Malpighiales</taxon>
        <taxon>Rhizophoraceae</taxon>
        <taxon>Rhizophora</taxon>
    </lineage>
</organism>
<evidence type="ECO:0000256" key="1">
    <source>
        <dbReference type="SAM" id="Phobius"/>
    </source>
</evidence>
<sequence length="44" mass="5268">MLGKFSFWYSYVVSIISYVFLKRYLNAFLPSSFSQKNKKKNLHS</sequence>
<protein>
    <submittedName>
        <fullName evidence="2">Uncharacterized protein</fullName>
    </submittedName>
</protein>
<keyword evidence="1" id="KW-1133">Transmembrane helix</keyword>
<reference evidence="2" key="1">
    <citation type="submission" date="2018-02" db="EMBL/GenBank/DDBJ databases">
        <title>Rhizophora mucronata_Transcriptome.</title>
        <authorList>
            <person name="Meera S.P."/>
            <person name="Sreeshan A."/>
            <person name="Augustine A."/>
        </authorList>
    </citation>
    <scope>NUCLEOTIDE SEQUENCE</scope>
    <source>
        <tissue evidence="2">Leaf</tissue>
    </source>
</reference>
<proteinExistence type="predicted"/>
<accession>A0A2P2QH36</accession>